<dbReference type="SMR" id="A2DEN9"/>
<protein>
    <submittedName>
        <fullName evidence="1">Uncharacterized protein</fullName>
    </submittedName>
</protein>
<dbReference type="Gene3D" id="1.25.40.10">
    <property type="entry name" value="Tetratricopeptide repeat domain"/>
    <property type="match status" value="1"/>
</dbReference>
<dbReference type="InParanoid" id="A2DEN9"/>
<dbReference type="SUPFAM" id="SSF48452">
    <property type="entry name" value="TPR-like"/>
    <property type="match status" value="1"/>
</dbReference>
<gene>
    <name evidence="1" type="ORF">TVAG_283360</name>
</gene>
<dbReference type="VEuPathDB" id="TrichDB:TVAG_283360"/>
<evidence type="ECO:0000313" key="2">
    <source>
        <dbReference type="Proteomes" id="UP000001542"/>
    </source>
</evidence>
<sequence length="362" mass="40544">MSSPDYVKTTNELWYHVQTNEESPKAKVEILKKTEELLANPKFNENSFLVAKVKLIEYKAGKNHDIKKLIEDFHAAARLDMTNTDIYICEAEANLHDGNPAAALECLEGNTAIDPNPEIYSLISLSYRRLQPQNHEKSLEYANKAVKLDMKSGKSWENLALAYLGIGGRENIIQAHKAIKMAIMNGLDKNADTLMNQGTINELLANYNEAMKNYEQAMVIVEGWALPAASLARLQEEISRSFSGYDATLANKKLFKRLEGSIKSNDEYLVVQITGGKTDPCPLAICYTITGEVRLIAVTQTIRAYLMCEKTVLTIKNPKWVNLTYKDRTLPYHIVENIHDIGIEHGSTPKQVKPVSINSSLA</sequence>
<reference evidence="1" key="1">
    <citation type="submission" date="2006-10" db="EMBL/GenBank/DDBJ databases">
        <authorList>
            <person name="Amadeo P."/>
            <person name="Zhao Q."/>
            <person name="Wortman J."/>
            <person name="Fraser-Liggett C."/>
            <person name="Carlton J."/>
        </authorList>
    </citation>
    <scope>NUCLEOTIDE SEQUENCE</scope>
    <source>
        <strain evidence="1">G3</strain>
    </source>
</reference>
<name>A2DEN9_TRIV3</name>
<accession>A2DEN9</accession>
<dbReference type="STRING" id="5722.A2DEN9"/>
<dbReference type="InterPro" id="IPR011990">
    <property type="entry name" value="TPR-like_helical_dom_sf"/>
</dbReference>
<evidence type="ECO:0000313" key="1">
    <source>
        <dbReference type="EMBL" id="EAY21166.1"/>
    </source>
</evidence>
<dbReference type="EMBL" id="DS113192">
    <property type="protein sequence ID" value="EAY21166.1"/>
    <property type="molecule type" value="Genomic_DNA"/>
</dbReference>
<dbReference type="AlphaFoldDB" id="A2DEN9"/>
<dbReference type="Proteomes" id="UP000001542">
    <property type="component" value="Unassembled WGS sequence"/>
</dbReference>
<keyword evidence="2" id="KW-1185">Reference proteome</keyword>
<reference evidence="1" key="2">
    <citation type="journal article" date="2007" name="Science">
        <title>Draft genome sequence of the sexually transmitted pathogen Trichomonas vaginalis.</title>
        <authorList>
            <person name="Carlton J.M."/>
            <person name="Hirt R.P."/>
            <person name="Silva J.C."/>
            <person name="Delcher A.L."/>
            <person name="Schatz M."/>
            <person name="Zhao Q."/>
            <person name="Wortman J.R."/>
            <person name="Bidwell S.L."/>
            <person name="Alsmark U.C.M."/>
            <person name="Besteiro S."/>
            <person name="Sicheritz-Ponten T."/>
            <person name="Noel C.J."/>
            <person name="Dacks J.B."/>
            <person name="Foster P.G."/>
            <person name="Simillion C."/>
            <person name="Van de Peer Y."/>
            <person name="Miranda-Saavedra D."/>
            <person name="Barton G.J."/>
            <person name="Westrop G.D."/>
            <person name="Mueller S."/>
            <person name="Dessi D."/>
            <person name="Fiori P.L."/>
            <person name="Ren Q."/>
            <person name="Paulsen I."/>
            <person name="Zhang H."/>
            <person name="Bastida-Corcuera F.D."/>
            <person name="Simoes-Barbosa A."/>
            <person name="Brown M.T."/>
            <person name="Hayes R.D."/>
            <person name="Mukherjee M."/>
            <person name="Okumura C.Y."/>
            <person name="Schneider R."/>
            <person name="Smith A.J."/>
            <person name="Vanacova S."/>
            <person name="Villalvazo M."/>
            <person name="Haas B.J."/>
            <person name="Pertea M."/>
            <person name="Feldblyum T.V."/>
            <person name="Utterback T.R."/>
            <person name="Shu C.L."/>
            <person name="Osoegawa K."/>
            <person name="de Jong P.J."/>
            <person name="Hrdy I."/>
            <person name="Horvathova L."/>
            <person name="Zubacova Z."/>
            <person name="Dolezal P."/>
            <person name="Malik S.B."/>
            <person name="Logsdon J.M. Jr."/>
            <person name="Henze K."/>
            <person name="Gupta A."/>
            <person name="Wang C.C."/>
            <person name="Dunne R.L."/>
            <person name="Upcroft J.A."/>
            <person name="Upcroft P."/>
            <person name="White O."/>
            <person name="Salzberg S.L."/>
            <person name="Tang P."/>
            <person name="Chiu C.-H."/>
            <person name="Lee Y.-S."/>
            <person name="Embley T.M."/>
            <person name="Coombs G.H."/>
            <person name="Mottram J.C."/>
            <person name="Tachezy J."/>
            <person name="Fraser-Liggett C.M."/>
            <person name="Johnson P.J."/>
        </authorList>
    </citation>
    <scope>NUCLEOTIDE SEQUENCE [LARGE SCALE GENOMIC DNA]</scope>
    <source>
        <strain evidence="1">G3</strain>
    </source>
</reference>
<dbReference type="OrthoDB" id="423589at2759"/>
<organism evidence="1 2">
    <name type="scientific">Trichomonas vaginalis (strain ATCC PRA-98 / G3)</name>
    <dbReference type="NCBI Taxonomy" id="412133"/>
    <lineage>
        <taxon>Eukaryota</taxon>
        <taxon>Metamonada</taxon>
        <taxon>Parabasalia</taxon>
        <taxon>Trichomonadida</taxon>
        <taxon>Trichomonadidae</taxon>
        <taxon>Trichomonas</taxon>
    </lineage>
</organism>
<dbReference type="KEGG" id="tva:5466714"/>
<dbReference type="RefSeq" id="XP_001582152.1">
    <property type="nucleotide sequence ID" value="XM_001582102.1"/>
</dbReference>
<dbReference type="VEuPathDB" id="TrichDB:TVAGG3_0577380"/>
<proteinExistence type="predicted"/>